<evidence type="ECO:0000256" key="2">
    <source>
        <dbReference type="ARBA" id="ARBA00022741"/>
    </source>
</evidence>
<name>A0A015IC51_RHIIW</name>
<dbReference type="GO" id="GO:0004674">
    <property type="term" value="F:protein serine/threonine kinase activity"/>
    <property type="evidence" value="ECO:0007669"/>
    <property type="project" value="TreeGrafter"/>
</dbReference>
<gene>
    <name evidence="6" type="ORF">RirG_231850</name>
</gene>
<dbReference type="Pfam" id="PF07714">
    <property type="entry name" value="PK_Tyr_Ser-Thr"/>
    <property type="match status" value="1"/>
</dbReference>
<reference evidence="6 7" key="1">
    <citation type="submission" date="2014-02" db="EMBL/GenBank/DDBJ databases">
        <title>Single nucleus genome sequencing reveals high similarity among nuclei of an endomycorrhizal fungus.</title>
        <authorList>
            <person name="Lin K."/>
            <person name="Geurts R."/>
            <person name="Zhang Z."/>
            <person name="Limpens E."/>
            <person name="Saunders D.G."/>
            <person name="Mu D."/>
            <person name="Pang E."/>
            <person name="Cao H."/>
            <person name="Cha H."/>
            <person name="Lin T."/>
            <person name="Zhou Q."/>
            <person name="Shang Y."/>
            <person name="Li Y."/>
            <person name="Ivanov S."/>
            <person name="Sharma T."/>
            <person name="Velzen R.V."/>
            <person name="Ruijter N.D."/>
            <person name="Aanen D.K."/>
            <person name="Win J."/>
            <person name="Kamoun S."/>
            <person name="Bisseling T."/>
            <person name="Huang S."/>
        </authorList>
    </citation>
    <scope>NUCLEOTIDE SEQUENCE [LARGE SCALE GENOMIC DNA]</scope>
    <source>
        <strain evidence="7">DAOM197198w</strain>
    </source>
</reference>
<evidence type="ECO:0000256" key="1">
    <source>
        <dbReference type="ARBA" id="ARBA00022679"/>
    </source>
</evidence>
<keyword evidence="7" id="KW-1185">Reference proteome</keyword>
<dbReference type="InterPro" id="IPR051681">
    <property type="entry name" value="Ser/Thr_Kinases-Pseudokinases"/>
</dbReference>
<keyword evidence="1" id="KW-0808">Transferase</keyword>
<evidence type="ECO:0000256" key="4">
    <source>
        <dbReference type="ARBA" id="ARBA00022840"/>
    </source>
</evidence>
<dbReference type="Gene3D" id="1.10.10.1010">
    <property type="entry name" value="Intein homing endonuclease, domain IV"/>
    <property type="match status" value="5"/>
</dbReference>
<dbReference type="EMBL" id="JEMT01028424">
    <property type="protein sequence ID" value="EXX54732.1"/>
    <property type="molecule type" value="Genomic_DNA"/>
</dbReference>
<dbReference type="PROSITE" id="PS50011">
    <property type="entry name" value="PROTEIN_KINASE_DOM"/>
    <property type="match status" value="1"/>
</dbReference>
<dbReference type="InterPro" id="IPR001245">
    <property type="entry name" value="Ser-Thr/Tyr_kinase_cat_dom"/>
</dbReference>
<dbReference type="Gene3D" id="1.10.510.10">
    <property type="entry name" value="Transferase(Phosphotransferase) domain 1"/>
    <property type="match status" value="1"/>
</dbReference>
<dbReference type="AlphaFoldDB" id="A0A015IC51"/>
<dbReference type="Proteomes" id="UP000022910">
    <property type="component" value="Unassembled WGS sequence"/>
</dbReference>
<evidence type="ECO:0000256" key="3">
    <source>
        <dbReference type="ARBA" id="ARBA00022777"/>
    </source>
</evidence>
<dbReference type="InterPro" id="IPR000719">
    <property type="entry name" value="Prot_kinase_dom"/>
</dbReference>
<dbReference type="PANTHER" id="PTHR44329">
    <property type="entry name" value="SERINE/THREONINE-PROTEIN KINASE TNNI3K-RELATED"/>
    <property type="match status" value="1"/>
</dbReference>
<dbReference type="GO" id="GO:0005524">
    <property type="term" value="F:ATP binding"/>
    <property type="evidence" value="ECO:0007669"/>
    <property type="project" value="UniProtKB-KW"/>
</dbReference>
<keyword evidence="4" id="KW-0067">ATP-binding</keyword>
<evidence type="ECO:0000313" key="7">
    <source>
        <dbReference type="Proteomes" id="UP000022910"/>
    </source>
</evidence>
<dbReference type="STRING" id="1432141.A0A015IC51"/>
<proteinExistence type="predicted"/>
<dbReference type="InterPro" id="IPR011009">
    <property type="entry name" value="Kinase-like_dom_sf"/>
</dbReference>
<protein>
    <submittedName>
        <fullName evidence="6">Ypk2p</fullName>
    </submittedName>
</protein>
<dbReference type="HOGENOM" id="CLU_000288_7_8_1"/>
<keyword evidence="2" id="KW-0547">Nucleotide-binding</keyword>
<dbReference type="PRINTS" id="PR00109">
    <property type="entry name" value="TYRKINASE"/>
</dbReference>
<feature type="domain" description="Protein kinase" evidence="5">
    <location>
        <begin position="623"/>
        <end position="897"/>
    </location>
</feature>
<accession>A0A015IC51</accession>
<evidence type="ECO:0000259" key="5">
    <source>
        <dbReference type="PROSITE" id="PS50011"/>
    </source>
</evidence>
<evidence type="ECO:0000313" key="6">
    <source>
        <dbReference type="EMBL" id="EXX54732.1"/>
    </source>
</evidence>
<dbReference type="PANTHER" id="PTHR44329:SF288">
    <property type="entry name" value="MITOGEN-ACTIVATED PROTEIN KINASE KINASE KINASE 20"/>
    <property type="match status" value="1"/>
</dbReference>
<sequence length="963" mass="113327">MDSLIISIKKLTKSCDCDLRGIECNAKRFKRNFKNWTSGNNNIDKFIQDTQLSEHTNYVRKALEWIPYDRFCNVRYTAEDRMYRANWIDGHIDKWENYNENWKRKDQNMFVILKNLDDSINVTLKSIKEITIHHKVYGITQNPETNSYMVVVIDICKKCNNICNAIHFQQNFENWTSGNGDIDEIIKDTQLSAHIDNKIPNVLEWIPYDRFIKTQYITRNKFGKEYRANWIDGYIDKWDNESQNWKRKNQNMFVILKNLNDSTNFTLKSIKEITKHHKAYGITRIPKSKSYIVVVKDICKKCNNTCNAIHQRNFENWTSCNKKIDKLIRNTQLSNCYTNNILEWISYDRFCDIRNTAENGVYRANWIDGCIDEWDNINQKWRRKDQNMVVILKSLKNSNNIALKFINEVKLGITKKPGKKNYMMVLTCKVKCNSMCNSKYFQQNFGNWTSGNNNIDEFIQDTQISDCYTSNILEWIPYDKFHNIKNIKSITKDGSTNMYEANWIDGCIDKWDYENQNWKRKEQNMFVILKSLDNMNVIRFINEVAVYKFYGITRDPESRNYMVVSTCKEKCSHVCNAIRFQQNFKNWTSGNNDIDKFIQDTQLSTHTVYEIRNALEWMPFDRFYDIKYIAKGGFSTVYKANWIDGHIDEWDNKNQNWKRKDQGITVVLKILNNSKNVTLKFMNEFSLHYKEGVNNGFIIEFYGITQDPKTNNYIMVLEYAKNGSLRNYLNINYNKLRWSDKIYHLLNITCGIQHIHNNELIHRDLHVGNILVDDDTIITDMGLCKPADYNASENTISNIYGVLPYIAPEILRGQTYTKAADIYSLGIIMYEIISGLPPYHDVDHNKNLAITICQGLRPRFKIKVPQLIVHLIKKCLDANSSDRPTANEIEEVLYKWYYMPSDNQTVNLQLEIKNAEVINNNLSDSNIPSTNLGLYEIHPEAIYTSRLLKFYDDTIGVESLGID</sequence>
<dbReference type="SUPFAM" id="SSF56112">
    <property type="entry name" value="Protein kinase-like (PK-like)"/>
    <property type="match status" value="1"/>
</dbReference>
<keyword evidence="3" id="KW-0418">Kinase</keyword>
<comment type="caution">
    <text evidence="6">The sequence shown here is derived from an EMBL/GenBank/DDBJ whole genome shotgun (WGS) entry which is preliminary data.</text>
</comment>
<organism evidence="6 7">
    <name type="scientific">Rhizophagus irregularis (strain DAOM 197198w)</name>
    <name type="common">Glomus intraradices</name>
    <dbReference type="NCBI Taxonomy" id="1432141"/>
    <lineage>
        <taxon>Eukaryota</taxon>
        <taxon>Fungi</taxon>
        <taxon>Fungi incertae sedis</taxon>
        <taxon>Mucoromycota</taxon>
        <taxon>Glomeromycotina</taxon>
        <taxon>Glomeromycetes</taxon>
        <taxon>Glomerales</taxon>
        <taxon>Glomeraceae</taxon>
        <taxon>Rhizophagus</taxon>
    </lineage>
</organism>